<protein>
    <recommendedName>
        <fullName evidence="3">Abi-like protein</fullName>
    </recommendedName>
</protein>
<dbReference type="Proteomes" id="UP000237966">
    <property type="component" value="Unassembled WGS sequence"/>
</dbReference>
<reference evidence="1 2" key="1">
    <citation type="submission" date="2018-02" db="EMBL/GenBank/DDBJ databases">
        <title>Bacteriophage NCPPB3778 and a type I-E CRISPR drive the evolution of the US Biological Select Agent, Rathayibacter toxicus.</title>
        <authorList>
            <person name="Davis E.W.II."/>
            <person name="Tabima J.F."/>
            <person name="Weisberg A.J."/>
            <person name="Lopes L.D."/>
            <person name="Wiseman M.S."/>
            <person name="Wiseman M.S."/>
            <person name="Pupko T."/>
            <person name="Belcher M.S."/>
            <person name="Sechler A.J."/>
            <person name="Tancos M.A."/>
            <person name="Schroeder B.K."/>
            <person name="Murray T.D."/>
            <person name="Luster D.G."/>
            <person name="Schneider W.L."/>
            <person name="Rogers E."/>
            <person name="Andreote F.D."/>
            <person name="Grunwald N.J."/>
            <person name="Putnam M.L."/>
            <person name="Chang J.H."/>
        </authorList>
    </citation>
    <scope>NUCLEOTIDE SEQUENCE [LARGE SCALE GENOMIC DNA]</scope>
    <source>
        <strain evidence="1 2">FH99</strain>
    </source>
</reference>
<dbReference type="AlphaFoldDB" id="A0A2S5Y4J8"/>
<comment type="caution">
    <text evidence="1">The sequence shown here is derived from an EMBL/GenBank/DDBJ whole genome shotgun (WGS) entry which is preliminary data.</text>
</comment>
<dbReference type="RefSeq" id="WP_051210269.1">
    <property type="nucleotide sequence ID" value="NZ_CP037977.1"/>
</dbReference>
<evidence type="ECO:0000313" key="2">
    <source>
        <dbReference type="Proteomes" id="UP000237966"/>
    </source>
</evidence>
<dbReference type="OrthoDB" id="3418622at2"/>
<evidence type="ECO:0008006" key="3">
    <source>
        <dbReference type="Google" id="ProtNLM"/>
    </source>
</evidence>
<proteinExistence type="predicted"/>
<dbReference type="EMBL" id="PSWU01000014">
    <property type="protein sequence ID" value="PPI13501.1"/>
    <property type="molecule type" value="Genomic_DNA"/>
</dbReference>
<evidence type="ECO:0000313" key="1">
    <source>
        <dbReference type="EMBL" id="PPI13501.1"/>
    </source>
</evidence>
<gene>
    <name evidence="1" type="ORF">C5C51_10280</name>
</gene>
<organism evidence="1 2">
    <name type="scientific">Rathayibacter toxicus</name>
    <dbReference type="NCBI Taxonomy" id="145458"/>
    <lineage>
        <taxon>Bacteria</taxon>
        <taxon>Bacillati</taxon>
        <taxon>Actinomycetota</taxon>
        <taxon>Actinomycetes</taxon>
        <taxon>Micrococcales</taxon>
        <taxon>Microbacteriaceae</taxon>
        <taxon>Rathayibacter</taxon>
    </lineage>
</organism>
<name>A0A2S5Y4J8_9MICO</name>
<accession>A0A2S5Y4J8</accession>
<sequence>MYVTLLPLVAAERLGSYLDASDGDVSNAFALYEWNMRAAASIMELTSMVEVLARNALDRELRDWAHQRRAGASWLDVVPLAQQGAADIQKARDRATRRRRRPKVHGRVVAELSLGFWRYLVESRYLTTLWVPATHRAFPAGNPDFRTRQEDVAFRMQRLTFIRNRAAHHEPIHSRILGEDLRSAMDLAAWISPVAANWVNATSSLPLIIWRSRRARVLARAVTGPRILKIVRSRDRRPSQLPVPVAVDHPFSA</sequence>